<protein>
    <submittedName>
        <fullName evidence="3">Uncharacterized protein</fullName>
    </submittedName>
</protein>
<proteinExistence type="predicted"/>
<name>S3D3J9_GLAL2</name>
<dbReference type="GeneID" id="19466526"/>
<feature type="region of interest" description="Disordered" evidence="1">
    <location>
        <begin position="1"/>
        <end position="87"/>
    </location>
</feature>
<keyword evidence="2" id="KW-0472">Membrane</keyword>
<sequence>MSLLDERTSLLTDAGRSDGNQRQDGQAISGGPETRSGPTTLREGESVDGAETIVDAATISNVDGDPGPHHGRQIAGGHPNDGSDDTQAAIQTYQPPEAQVTPTVLEVIWAAITRMLLENCPWVTKLWAVCGWWGVAWVSWVIVVITAFATQLLTLDKTKDTFTYQWVSLFSLFVSKLVQITFIVVGASKWPKPRASFGNN</sequence>
<dbReference type="HOGENOM" id="CLU_1366360_0_0_1"/>
<organism evidence="3 4">
    <name type="scientific">Glarea lozoyensis (strain ATCC 20868 / MF5171)</name>
    <dbReference type="NCBI Taxonomy" id="1116229"/>
    <lineage>
        <taxon>Eukaryota</taxon>
        <taxon>Fungi</taxon>
        <taxon>Dikarya</taxon>
        <taxon>Ascomycota</taxon>
        <taxon>Pezizomycotina</taxon>
        <taxon>Leotiomycetes</taxon>
        <taxon>Helotiales</taxon>
        <taxon>Helotiaceae</taxon>
        <taxon>Glarea</taxon>
    </lineage>
</organism>
<reference evidence="3 4" key="1">
    <citation type="journal article" date="2013" name="BMC Genomics">
        <title>Genomics-driven discovery of the pneumocandin biosynthetic gene cluster in the fungus Glarea lozoyensis.</title>
        <authorList>
            <person name="Chen L."/>
            <person name="Yue Q."/>
            <person name="Zhang X."/>
            <person name="Xiang M."/>
            <person name="Wang C."/>
            <person name="Li S."/>
            <person name="Che Y."/>
            <person name="Ortiz-Lopez F.J."/>
            <person name="Bills G.F."/>
            <person name="Liu X."/>
            <person name="An Z."/>
        </authorList>
    </citation>
    <scope>NUCLEOTIDE SEQUENCE [LARGE SCALE GENOMIC DNA]</scope>
    <source>
        <strain evidence="4">ATCC 20868 / MF5171</strain>
    </source>
</reference>
<evidence type="ECO:0000256" key="1">
    <source>
        <dbReference type="SAM" id="MobiDB-lite"/>
    </source>
</evidence>
<keyword evidence="2" id="KW-0812">Transmembrane</keyword>
<dbReference type="KEGG" id="glz:GLAREA_07473"/>
<feature type="transmembrane region" description="Helical" evidence="2">
    <location>
        <begin position="169"/>
        <end position="187"/>
    </location>
</feature>
<feature type="transmembrane region" description="Helical" evidence="2">
    <location>
        <begin position="126"/>
        <end position="149"/>
    </location>
</feature>
<gene>
    <name evidence="3" type="ORF">GLAREA_07473</name>
</gene>
<dbReference type="Proteomes" id="UP000016922">
    <property type="component" value="Unassembled WGS sequence"/>
</dbReference>
<accession>S3D3J9</accession>
<evidence type="ECO:0000313" key="3">
    <source>
        <dbReference type="EMBL" id="EPE32340.1"/>
    </source>
</evidence>
<dbReference type="EMBL" id="KE145359">
    <property type="protein sequence ID" value="EPE32340.1"/>
    <property type="molecule type" value="Genomic_DNA"/>
</dbReference>
<keyword evidence="2" id="KW-1133">Transmembrane helix</keyword>
<keyword evidence="4" id="KW-1185">Reference proteome</keyword>
<evidence type="ECO:0000256" key="2">
    <source>
        <dbReference type="SAM" id="Phobius"/>
    </source>
</evidence>
<dbReference type="RefSeq" id="XP_008080352.1">
    <property type="nucleotide sequence ID" value="XM_008082161.1"/>
</dbReference>
<dbReference type="AlphaFoldDB" id="S3D3J9"/>
<evidence type="ECO:0000313" key="4">
    <source>
        <dbReference type="Proteomes" id="UP000016922"/>
    </source>
</evidence>